<reference evidence="6" key="1">
    <citation type="submission" date="2016-03" db="EMBL/GenBank/DDBJ databases">
        <title>Updated assembly of Pseudogymnoascus destructans, the fungus causing white-nose syndrome of bats.</title>
        <authorList>
            <person name="Palmer J.M."/>
            <person name="Drees K.P."/>
            <person name="Foster J.T."/>
            <person name="Lindner D.L."/>
        </authorList>
    </citation>
    <scope>NUCLEOTIDE SEQUENCE [LARGE SCALE GENOMIC DNA]</scope>
    <source>
        <strain evidence="6">20631-21</strain>
    </source>
</reference>
<evidence type="ECO:0000256" key="5">
    <source>
        <dbReference type="ARBA" id="ARBA00023033"/>
    </source>
</evidence>
<keyword evidence="2" id="KW-0285">Flavoprotein</keyword>
<sequence length="101" mass="11331">MNYRSNEWTMGIHWALPLLQEILPAEVYAKLPDNACNLTEGIHSGHYPIINGETGDVMVGVPYAHGLRVARSKMRALCAEGINVQVSRSWQNSTIPWQIWG</sequence>
<evidence type="ECO:0000256" key="2">
    <source>
        <dbReference type="ARBA" id="ARBA00022630"/>
    </source>
</evidence>
<keyword evidence="3" id="KW-0274">FAD</keyword>
<dbReference type="RefSeq" id="XP_024320026.1">
    <property type="nucleotide sequence ID" value="XM_024472515.1"/>
</dbReference>
<evidence type="ECO:0000256" key="3">
    <source>
        <dbReference type="ARBA" id="ARBA00022827"/>
    </source>
</evidence>
<dbReference type="EMBL" id="KV441416">
    <property type="protein sequence ID" value="OAF54722.1"/>
    <property type="molecule type" value="Genomic_DNA"/>
</dbReference>
<keyword evidence="4" id="KW-0560">Oxidoreductase</keyword>
<dbReference type="PANTHER" id="PTHR47178:SF2">
    <property type="entry name" value="FAD-BINDING DOMAIN-CONTAINING PROTEIN"/>
    <property type="match status" value="1"/>
</dbReference>
<comment type="cofactor">
    <cofactor evidence="1">
        <name>FAD</name>
        <dbReference type="ChEBI" id="CHEBI:57692"/>
    </cofactor>
</comment>
<dbReference type="PANTHER" id="PTHR47178">
    <property type="entry name" value="MONOOXYGENASE, FAD-BINDING"/>
    <property type="match status" value="1"/>
</dbReference>
<dbReference type="GO" id="GO:0004497">
    <property type="term" value="F:monooxygenase activity"/>
    <property type="evidence" value="ECO:0007669"/>
    <property type="project" value="UniProtKB-KW"/>
</dbReference>
<dbReference type="OrthoDB" id="47494at2759"/>
<dbReference type="AlphaFoldDB" id="A0A176ZZR0"/>
<evidence type="ECO:0000256" key="4">
    <source>
        <dbReference type="ARBA" id="ARBA00023002"/>
    </source>
</evidence>
<proteinExistence type="predicted"/>
<accession>A0A176ZZR0</accession>
<dbReference type="VEuPathDB" id="FungiDB:GMDG_04619"/>
<evidence type="ECO:0000313" key="6">
    <source>
        <dbReference type="EMBL" id="OAF54722.1"/>
    </source>
</evidence>
<name>A0A176ZZR0_9PEZI</name>
<keyword evidence="5" id="KW-0503">Monooxygenase</keyword>
<gene>
    <name evidence="6" type="ORF">VC83_08975</name>
</gene>
<dbReference type="GeneID" id="36292013"/>
<evidence type="ECO:0000256" key="1">
    <source>
        <dbReference type="ARBA" id="ARBA00001974"/>
    </source>
</evidence>
<dbReference type="Proteomes" id="UP000077154">
    <property type="component" value="Unassembled WGS sequence"/>
</dbReference>
<organism evidence="6">
    <name type="scientific">Pseudogymnoascus destructans</name>
    <dbReference type="NCBI Taxonomy" id="655981"/>
    <lineage>
        <taxon>Eukaryota</taxon>
        <taxon>Fungi</taxon>
        <taxon>Dikarya</taxon>
        <taxon>Ascomycota</taxon>
        <taxon>Pezizomycotina</taxon>
        <taxon>Leotiomycetes</taxon>
        <taxon>Thelebolales</taxon>
        <taxon>Thelebolaceae</taxon>
        <taxon>Pseudogymnoascus</taxon>
    </lineage>
</organism>
<protein>
    <submittedName>
        <fullName evidence="6">Uncharacterized protein</fullName>
    </submittedName>
</protein>